<dbReference type="InterPro" id="IPR000250">
    <property type="entry name" value="Peptidase_G1"/>
</dbReference>
<dbReference type="GO" id="GO:0006508">
    <property type="term" value="P:proteolysis"/>
    <property type="evidence" value="ECO:0007669"/>
    <property type="project" value="InterPro"/>
</dbReference>
<dbReference type="AlphaFoldDB" id="A0A7X0VGG0"/>
<dbReference type="InterPro" id="IPR038656">
    <property type="entry name" value="Peptidase_G1_sf"/>
</dbReference>
<evidence type="ECO:0000256" key="1">
    <source>
        <dbReference type="PIRSR" id="PIRSR600250-50"/>
    </source>
</evidence>
<dbReference type="InterPro" id="IPR013320">
    <property type="entry name" value="ConA-like_dom_sf"/>
</dbReference>
<proteinExistence type="predicted"/>
<evidence type="ECO:0000313" key="3">
    <source>
        <dbReference type="Proteomes" id="UP000547209"/>
    </source>
</evidence>
<dbReference type="Proteomes" id="UP000547209">
    <property type="component" value="Unassembled WGS sequence"/>
</dbReference>
<dbReference type="GO" id="GO:0070007">
    <property type="term" value="F:glutamic-type endopeptidase activity"/>
    <property type="evidence" value="ECO:0007669"/>
    <property type="project" value="InterPro"/>
</dbReference>
<dbReference type="EMBL" id="JACJVP010000032">
    <property type="protein sequence ID" value="MBB6673072.1"/>
    <property type="molecule type" value="Genomic_DNA"/>
</dbReference>
<organism evidence="2 3">
    <name type="scientific">Cohnella nanjingensis</name>
    <dbReference type="NCBI Taxonomy" id="1387779"/>
    <lineage>
        <taxon>Bacteria</taxon>
        <taxon>Bacillati</taxon>
        <taxon>Bacillota</taxon>
        <taxon>Bacilli</taxon>
        <taxon>Bacillales</taxon>
        <taxon>Paenibacillaceae</taxon>
        <taxon>Cohnella</taxon>
    </lineage>
</organism>
<dbReference type="CDD" id="cd13426">
    <property type="entry name" value="Peptidase_G1"/>
    <property type="match status" value="1"/>
</dbReference>
<comment type="caution">
    <text evidence="2">The sequence shown here is derived from an EMBL/GenBank/DDBJ whole genome shotgun (WGS) entry which is preliminary data.</text>
</comment>
<feature type="active site" description="Proton acceptor" evidence="1">
    <location>
        <position position="161"/>
    </location>
</feature>
<sequence length="231" mass="25526">MIRHVRRQRSRMIRKVNAALHSGFGWSSANWAGYAISGGKGTMKRISASWTVPAVQSTARSAFSSAWIGIDGFNNTSLIQTGTSHDYVNGQARYEAWWEILPAAETVIPLPVHAGDRMQAVIAKLSGTRWSIRLRNATQKWTFQTVQSYNGPQSTAEWIVEAPLVNGTLTSLVRFRPIVITQCRLNGKIPKLKFSDRGYMLRNGKIVAIPSLPNRAGDAFVVRSVVSSPKS</sequence>
<evidence type="ECO:0008006" key="4">
    <source>
        <dbReference type="Google" id="ProtNLM"/>
    </source>
</evidence>
<dbReference type="PANTHER" id="PTHR37536:SF1">
    <property type="entry name" value="ASPERGILLOPEPSIN, PUTAITVE (AFU_ORTHOLOGUE AFUA_7G01200)"/>
    <property type="match status" value="1"/>
</dbReference>
<dbReference type="SUPFAM" id="SSF49899">
    <property type="entry name" value="Concanavalin A-like lectins/glucanases"/>
    <property type="match status" value="1"/>
</dbReference>
<name>A0A7X0VGG0_9BACL</name>
<dbReference type="PANTHER" id="PTHR37536">
    <property type="entry name" value="PUTATIVE (AFU_ORTHOLOGUE AFUA_3G02970)-RELATED"/>
    <property type="match status" value="1"/>
</dbReference>
<dbReference type="Gene3D" id="2.60.120.700">
    <property type="entry name" value="Peptidase G1"/>
    <property type="match status" value="1"/>
</dbReference>
<evidence type="ECO:0000313" key="2">
    <source>
        <dbReference type="EMBL" id="MBB6673072.1"/>
    </source>
</evidence>
<reference evidence="2 3" key="1">
    <citation type="submission" date="2020-08" db="EMBL/GenBank/DDBJ databases">
        <title>Cohnella phylogeny.</title>
        <authorList>
            <person name="Dunlap C."/>
        </authorList>
    </citation>
    <scope>NUCLEOTIDE SEQUENCE [LARGE SCALE GENOMIC DNA]</scope>
    <source>
        <strain evidence="2 3">DSM 28246</strain>
    </source>
</reference>
<gene>
    <name evidence="2" type="ORF">H7C19_20525</name>
</gene>
<dbReference type="Pfam" id="PF01828">
    <property type="entry name" value="Peptidase_A4"/>
    <property type="match status" value="1"/>
</dbReference>
<keyword evidence="3" id="KW-1185">Reference proteome</keyword>
<protein>
    <recommendedName>
        <fullName evidence="4">Peptidase A4 family protein</fullName>
    </recommendedName>
</protein>
<accession>A0A7X0VGG0</accession>